<evidence type="ECO:0000256" key="2">
    <source>
        <dbReference type="ARBA" id="ARBA00023242"/>
    </source>
</evidence>
<reference evidence="5" key="1">
    <citation type="journal article" date="2020" name="Stud. Mycol.">
        <title>101 Dothideomycetes genomes: a test case for predicting lifestyles and emergence of pathogens.</title>
        <authorList>
            <person name="Haridas S."/>
            <person name="Albert R."/>
            <person name="Binder M."/>
            <person name="Bloem J."/>
            <person name="Labutti K."/>
            <person name="Salamov A."/>
            <person name="Andreopoulos B."/>
            <person name="Baker S."/>
            <person name="Barry K."/>
            <person name="Bills G."/>
            <person name="Bluhm B."/>
            <person name="Cannon C."/>
            <person name="Castanera R."/>
            <person name="Culley D."/>
            <person name="Daum C."/>
            <person name="Ezra D."/>
            <person name="Gonzalez J."/>
            <person name="Henrissat B."/>
            <person name="Kuo A."/>
            <person name="Liang C."/>
            <person name="Lipzen A."/>
            <person name="Lutzoni F."/>
            <person name="Magnuson J."/>
            <person name="Mondo S."/>
            <person name="Nolan M."/>
            <person name="Ohm R."/>
            <person name="Pangilinan J."/>
            <person name="Park H.-J."/>
            <person name="Ramirez L."/>
            <person name="Alfaro M."/>
            <person name="Sun H."/>
            <person name="Tritt A."/>
            <person name="Yoshinaga Y."/>
            <person name="Zwiers L.-H."/>
            <person name="Turgeon B."/>
            <person name="Goodwin S."/>
            <person name="Spatafora J."/>
            <person name="Crous P."/>
            <person name="Grigoriev I."/>
        </authorList>
    </citation>
    <scope>NUCLEOTIDE SEQUENCE</scope>
    <source>
        <strain evidence="5">CBS 627.86</strain>
    </source>
</reference>
<dbReference type="InterPro" id="IPR051988">
    <property type="entry name" value="HRR_RAD51_Paralog"/>
</dbReference>
<feature type="compositionally biased region" description="Pro residues" evidence="3">
    <location>
        <begin position="334"/>
        <end position="345"/>
    </location>
</feature>
<protein>
    <recommendedName>
        <fullName evidence="4">Rad51-like C-terminal domain-containing protein</fullName>
    </recommendedName>
</protein>
<feature type="domain" description="Rad51-like C-terminal" evidence="4">
    <location>
        <begin position="41"/>
        <end position="120"/>
    </location>
</feature>
<dbReference type="GO" id="GO:0033063">
    <property type="term" value="C:Rad51B-Rad51C-Rad51D-XRCC2 complex"/>
    <property type="evidence" value="ECO:0007669"/>
    <property type="project" value="TreeGrafter"/>
</dbReference>
<dbReference type="GO" id="GO:0005815">
    <property type="term" value="C:microtubule organizing center"/>
    <property type="evidence" value="ECO:0007669"/>
    <property type="project" value="TreeGrafter"/>
</dbReference>
<proteinExistence type="predicted"/>
<dbReference type="GO" id="GO:0042148">
    <property type="term" value="P:DNA strand invasion"/>
    <property type="evidence" value="ECO:0007669"/>
    <property type="project" value="TreeGrafter"/>
</dbReference>
<dbReference type="Gene3D" id="3.40.50.300">
    <property type="entry name" value="P-loop containing nucleotide triphosphate hydrolases"/>
    <property type="match status" value="1"/>
</dbReference>
<dbReference type="GO" id="GO:0000724">
    <property type="term" value="P:double-strand break repair via homologous recombination"/>
    <property type="evidence" value="ECO:0007669"/>
    <property type="project" value="TreeGrafter"/>
</dbReference>
<dbReference type="Proteomes" id="UP000799770">
    <property type="component" value="Unassembled WGS sequence"/>
</dbReference>
<dbReference type="EMBL" id="ML977325">
    <property type="protein sequence ID" value="KAF2114441.1"/>
    <property type="molecule type" value="Genomic_DNA"/>
</dbReference>
<dbReference type="PANTHER" id="PTHR46457:SF1">
    <property type="entry name" value="DNA REPAIR PROTEIN RAD51 HOMOLOG 4"/>
    <property type="match status" value="1"/>
</dbReference>
<keyword evidence="2" id="KW-0539">Nucleus</keyword>
<evidence type="ECO:0000313" key="5">
    <source>
        <dbReference type="EMBL" id="KAF2114441.1"/>
    </source>
</evidence>
<dbReference type="PANTHER" id="PTHR46457">
    <property type="entry name" value="DNA REPAIR PROTEIN RAD51 HOMOLOG 4"/>
    <property type="match status" value="1"/>
</dbReference>
<dbReference type="Pfam" id="PF08423">
    <property type="entry name" value="Rad51"/>
    <property type="match status" value="1"/>
</dbReference>
<evidence type="ECO:0000259" key="4">
    <source>
        <dbReference type="Pfam" id="PF08423"/>
    </source>
</evidence>
<name>A0A6A5Z7T6_9PLEO</name>
<comment type="subcellular location">
    <subcellularLocation>
        <location evidence="1">Nucleus</location>
    </subcellularLocation>
</comment>
<dbReference type="GO" id="GO:0007131">
    <property type="term" value="P:reciprocal meiotic recombination"/>
    <property type="evidence" value="ECO:0007669"/>
    <property type="project" value="TreeGrafter"/>
</dbReference>
<dbReference type="InterPro" id="IPR013632">
    <property type="entry name" value="Rad51_C"/>
</dbReference>
<evidence type="ECO:0000256" key="3">
    <source>
        <dbReference type="SAM" id="MobiDB-lite"/>
    </source>
</evidence>
<evidence type="ECO:0000256" key="1">
    <source>
        <dbReference type="ARBA" id="ARBA00004123"/>
    </source>
</evidence>
<keyword evidence="6" id="KW-1185">Reference proteome</keyword>
<evidence type="ECO:0000313" key="6">
    <source>
        <dbReference type="Proteomes" id="UP000799770"/>
    </source>
</evidence>
<gene>
    <name evidence="5" type="ORF">BDV96DRAFT_494463</name>
</gene>
<dbReference type="GO" id="GO:0003697">
    <property type="term" value="F:single-stranded DNA binding"/>
    <property type="evidence" value="ECO:0007669"/>
    <property type="project" value="TreeGrafter"/>
</dbReference>
<dbReference type="AlphaFoldDB" id="A0A6A5Z7T6"/>
<dbReference type="SUPFAM" id="SSF52540">
    <property type="entry name" value="P-loop containing nucleoside triphosphate hydrolases"/>
    <property type="match status" value="1"/>
</dbReference>
<dbReference type="GO" id="GO:0005657">
    <property type="term" value="C:replication fork"/>
    <property type="evidence" value="ECO:0007669"/>
    <property type="project" value="TreeGrafter"/>
</dbReference>
<accession>A0A6A5Z7T6</accession>
<dbReference type="GO" id="GO:0000400">
    <property type="term" value="F:four-way junction DNA binding"/>
    <property type="evidence" value="ECO:0007669"/>
    <property type="project" value="TreeGrafter"/>
</dbReference>
<organism evidence="5 6">
    <name type="scientific">Lophiotrema nucula</name>
    <dbReference type="NCBI Taxonomy" id="690887"/>
    <lineage>
        <taxon>Eukaryota</taxon>
        <taxon>Fungi</taxon>
        <taxon>Dikarya</taxon>
        <taxon>Ascomycota</taxon>
        <taxon>Pezizomycotina</taxon>
        <taxon>Dothideomycetes</taxon>
        <taxon>Pleosporomycetidae</taxon>
        <taxon>Pleosporales</taxon>
        <taxon>Lophiotremataceae</taxon>
        <taxon>Lophiotrema</taxon>
    </lineage>
</organism>
<dbReference type="GO" id="GO:0000723">
    <property type="term" value="P:telomere maintenance"/>
    <property type="evidence" value="ECO:0007669"/>
    <property type="project" value="TreeGrafter"/>
</dbReference>
<dbReference type="InterPro" id="IPR027417">
    <property type="entry name" value="P-loop_NTPase"/>
</dbReference>
<dbReference type="GO" id="GO:0008094">
    <property type="term" value="F:ATP-dependent activity, acting on DNA"/>
    <property type="evidence" value="ECO:0007669"/>
    <property type="project" value="TreeGrafter"/>
</dbReference>
<feature type="region of interest" description="Disordered" evidence="3">
    <location>
        <begin position="322"/>
        <end position="345"/>
    </location>
</feature>
<feature type="region of interest" description="Disordered" evidence="3">
    <location>
        <begin position="243"/>
        <end position="265"/>
    </location>
</feature>
<dbReference type="OrthoDB" id="336321at2759"/>
<sequence>MAAVLPAEPILASSLIDDEELGSIVSRIFLETKKTERKDVVRTGVSSVDEALEGGLERGGMVGVSGEVGAGSNEMCTALLVSSLLQDTMTAAAVVDTAGNFDIVRVYTLILSRVQQDEELLQRLRAEEASGSESSVEDTAAKVLDRLKIMRVFDFVGVMEAVGEIRDGLEGRSKRKEATPAVENPTNAVGEVAEETSSNVNAPIVETHFMEAAAEERVIADSQEEEDEMLFDSEIATQTVRLPTQELPVREQQPLQPPNQHEPPSLKTSFILMDNLAQVLSPFLKKDYIQANNLLTALLRSLSHLTHTHSLITLLLNPATVPRPRSPTRKVSGPPQPQQVPTPPPSVFSDVKAIPALGNVLGVYVDVGLMVSRVPRRKVDARVLYSEGHNKKGVQWVEVVEVVSDRWGGRTGGWGTFLIDQEKCIKDL</sequence>